<dbReference type="PANTHER" id="PTHR28208">
    <property type="entry name" value="PHOSPHATIDATE PHOSPHATASE APP1"/>
    <property type="match status" value="1"/>
</dbReference>
<keyword evidence="3" id="KW-1185">Reference proteome</keyword>
<dbReference type="EMBL" id="JACHWJ010000001">
    <property type="protein sequence ID" value="MBB2956007.1"/>
    <property type="molecule type" value="Genomic_DNA"/>
</dbReference>
<sequence>MTPTSDAQSPLERWLLGLRPVRAVIANAFRIEDRVRLVRVKLVRKRGYLTVLEPYTGYGTTTWVRALARVHMAPPGNRRRFSLSRLLRRKRRESVVRGWRSFARVSAGNVPATVIIDGVRHPVKADRGGIVDINLPANLAPGWNTITFESFDRQTSEAPVFIVADDQRVGLLSDIDDTVMVTALPRPMLAAWNTFVLDVHARTPTPGMNVLSERILTSFGRSETPVVYLSTGPWNVAPTLARFLGRNLYPAGPLLLTDWGPTPERIFRSGLEHKVSNLDRLAREFPDIKWILVGDDGQHDEQIYGEFTSRHPDRVLAIAIRQLSTSEAVLAGGRAASAHWRKNAPVPWVYAPDGAGLAKQLTEGGILPDLTQAPDRAPDETR</sequence>
<dbReference type="Pfam" id="PF09949">
    <property type="entry name" value="APP1_cat"/>
    <property type="match status" value="1"/>
</dbReference>
<evidence type="ECO:0000313" key="3">
    <source>
        <dbReference type="Proteomes" id="UP000545286"/>
    </source>
</evidence>
<dbReference type="PANTHER" id="PTHR28208:SF3">
    <property type="entry name" value="PHOSPHATIDATE PHOSPHATASE APP1"/>
    <property type="match status" value="1"/>
</dbReference>
<protein>
    <submittedName>
        <fullName evidence="2">Phosphatidate phosphatase APP1</fullName>
    </submittedName>
</protein>
<name>A0A7W4ULG8_9MICO</name>
<dbReference type="InterPro" id="IPR019236">
    <property type="entry name" value="APP1_cat"/>
</dbReference>
<reference evidence="2 3" key="1">
    <citation type="submission" date="2020-08" db="EMBL/GenBank/DDBJ databases">
        <title>Sequencing the genomes of 1000 actinobacteria strains.</title>
        <authorList>
            <person name="Klenk H.-P."/>
        </authorList>
    </citation>
    <scope>NUCLEOTIDE SEQUENCE [LARGE SCALE GENOMIC DNA]</scope>
    <source>
        <strain evidence="2 3">DSM 20419</strain>
    </source>
</reference>
<gene>
    <name evidence="2" type="ORF">FHX72_000119</name>
</gene>
<dbReference type="RefSeq" id="WP_235812744.1">
    <property type="nucleotide sequence ID" value="NZ_CZJS01000113.1"/>
</dbReference>
<evidence type="ECO:0000259" key="1">
    <source>
        <dbReference type="Pfam" id="PF09949"/>
    </source>
</evidence>
<dbReference type="GO" id="GO:0008195">
    <property type="term" value="F:phosphatidate phosphatase activity"/>
    <property type="evidence" value="ECO:0007669"/>
    <property type="project" value="InterPro"/>
</dbReference>
<proteinExistence type="predicted"/>
<comment type="caution">
    <text evidence="2">The sequence shown here is derived from an EMBL/GenBank/DDBJ whole genome shotgun (WGS) entry which is preliminary data.</text>
</comment>
<dbReference type="InterPro" id="IPR052935">
    <property type="entry name" value="Mg2+_PAP"/>
</dbReference>
<organism evidence="2 3">
    <name type="scientific">Pseudoclavibacter helvolus</name>
    <dbReference type="NCBI Taxonomy" id="255205"/>
    <lineage>
        <taxon>Bacteria</taxon>
        <taxon>Bacillati</taxon>
        <taxon>Actinomycetota</taxon>
        <taxon>Actinomycetes</taxon>
        <taxon>Micrococcales</taxon>
        <taxon>Microbacteriaceae</taxon>
        <taxon>Pseudoclavibacter</taxon>
    </lineage>
</organism>
<dbReference type="Proteomes" id="UP000545286">
    <property type="component" value="Unassembled WGS sequence"/>
</dbReference>
<accession>A0A7W4ULG8</accession>
<dbReference type="AlphaFoldDB" id="A0A7W4ULG8"/>
<feature type="domain" description="Phosphatidate phosphatase APP1 catalytic" evidence="1">
    <location>
        <begin position="169"/>
        <end position="322"/>
    </location>
</feature>
<evidence type="ECO:0000313" key="2">
    <source>
        <dbReference type="EMBL" id="MBB2956007.1"/>
    </source>
</evidence>